<keyword evidence="3 9" id="KW-0028">Amino-acid biosynthesis</keyword>
<reference key="2">
    <citation type="submission" date="2011-04" db="EMBL/GenBank/DDBJ databases">
        <title>Complete sequence of chromosome of Haliscomenobacter hydrossis DSM 1100.</title>
        <authorList>
            <consortium name="US DOE Joint Genome Institute (JGI-PGF)"/>
            <person name="Lucas S."/>
            <person name="Han J."/>
            <person name="Lapidus A."/>
            <person name="Bruce D."/>
            <person name="Goodwin L."/>
            <person name="Pitluck S."/>
            <person name="Peters L."/>
            <person name="Kyrpides N."/>
            <person name="Mavromatis K."/>
            <person name="Ivanova N."/>
            <person name="Ovchinnikova G."/>
            <person name="Pagani I."/>
            <person name="Daligault H."/>
            <person name="Detter J.C."/>
            <person name="Han C."/>
            <person name="Land M."/>
            <person name="Hauser L."/>
            <person name="Markowitz V."/>
            <person name="Cheng J.-F."/>
            <person name="Hugenholtz P."/>
            <person name="Woyke T."/>
            <person name="Wu D."/>
            <person name="Verbarg S."/>
            <person name="Frueling A."/>
            <person name="Brambilla E."/>
            <person name="Klenk H.-P."/>
            <person name="Eisen J.A."/>
        </authorList>
    </citation>
    <scope>NUCLEOTIDE SEQUENCE</scope>
    <source>
        <strain>DSM 1100</strain>
    </source>
</reference>
<dbReference type="InterPro" id="IPR023956">
    <property type="entry name" value="ARD_bac"/>
</dbReference>
<dbReference type="GO" id="GO:0005506">
    <property type="term" value="F:iron ion binding"/>
    <property type="evidence" value="ECO:0007669"/>
    <property type="project" value="UniProtKB-UniRule"/>
</dbReference>
<dbReference type="EC" id="1.13.11.53" evidence="9"/>
<reference evidence="10 11" key="1">
    <citation type="journal article" date="2011" name="Stand. Genomic Sci.">
        <title>Complete genome sequence of Haliscomenobacter hydrossis type strain (O).</title>
        <authorList>
            <consortium name="US DOE Joint Genome Institute (JGI-PGF)"/>
            <person name="Daligault H."/>
            <person name="Lapidus A."/>
            <person name="Zeytun A."/>
            <person name="Nolan M."/>
            <person name="Lucas S."/>
            <person name="Del Rio T.G."/>
            <person name="Tice H."/>
            <person name="Cheng J.F."/>
            <person name="Tapia R."/>
            <person name="Han C."/>
            <person name="Goodwin L."/>
            <person name="Pitluck S."/>
            <person name="Liolios K."/>
            <person name="Pagani I."/>
            <person name="Ivanova N."/>
            <person name="Huntemann M."/>
            <person name="Mavromatis K."/>
            <person name="Mikhailova N."/>
            <person name="Pati A."/>
            <person name="Chen A."/>
            <person name="Palaniappan K."/>
            <person name="Land M."/>
            <person name="Hauser L."/>
            <person name="Brambilla E.M."/>
            <person name="Rohde M."/>
            <person name="Verbarg S."/>
            <person name="Goker M."/>
            <person name="Bristow J."/>
            <person name="Eisen J.A."/>
            <person name="Markowitz V."/>
            <person name="Hugenholtz P."/>
            <person name="Kyrpides N.C."/>
            <person name="Klenk H.P."/>
            <person name="Woyke T."/>
        </authorList>
    </citation>
    <scope>NUCLEOTIDE SEQUENCE [LARGE SCALE GENOMIC DNA]</scope>
    <source>
        <strain evidence="11">ATCC 27775 / DSM 1100 / LMG 10767 / O</strain>
    </source>
</reference>
<dbReference type="GO" id="GO:0019284">
    <property type="term" value="P:L-methionine salvage from S-adenosylmethionine"/>
    <property type="evidence" value="ECO:0007669"/>
    <property type="project" value="InterPro"/>
</dbReference>
<dbReference type="AlphaFoldDB" id="F4L0C5"/>
<evidence type="ECO:0000256" key="9">
    <source>
        <dbReference type="HAMAP-Rule" id="MF_01682"/>
    </source>
</evidence>
<dbReference type="Pfam" id="PF03079">
    <property type="entry name" value="ARD"/>
    <property type="match status" value="1"/>
</dbReference>
<dbReference type="PANTHER" id="PTHR23418:SF0">
    <property type="entry name" value="ACIREDUCTONE DIOXYGENASE"/>
    <property type="match status" value="1"/>
</dbReference>
<protein>
    <recommendedName>
        <fullName evidence="9">Acireductone dioxygenase</fullName>
    </recommendedName>
    <alternativeName>
        <fullName evidence="9">1,2-dihydroxy-3-keto-5-methylthiopentene dioxygenase</fullName>
        <shortName evidence="9">DHK-MTPene dioxygenase</shortName>
    </alternativeName>
    <alternativeName>
        <fullName evidence="9">Acireductone dioxygenase (Fe(2+)-requiring)</fullName>
        <shortName evidence="9">ARD'</shortName>
        <shortName evidence="9">Fe-ARD</shortName>
        <ecNumber evidence="9">1.13.11.54</ecNumber>
    </alternativeName>
    <alternativeName>
        <fullName evidence="9">Acireductone dioxygenase (Ni(2+)-requiring)</fullName>
        <shortName evidence="9">ARD</shortName>
        <shortName evidence="9">Ni-ARD</shortName>
        <ecNumber evidence="9">1.13.11.53</ecNumber>
    </alternativeName>
</protein>
<dbReference type="RefSeq" id="WP_013768326.1">
    <property type="nucleotide sequence ID" value="NC_015510.1"/>
</dbReference>
<name>F4L0C5_HALH1</name>
<comment type="catalytic activity">
    <reaction evidence="1 9">
        <text>1,2-dihydroxy-5-(methylsulfanyl)pent-1-en-3-one + O2 = 4-methylsulfanyl-2-oxobutanoate + formate + 2 H(+)</text>
        <dbReference type="Rhea" id="RHEA:24504"/>
        <dbReference type="ChEBI" id="CHEBI:15378"/>
        <dbReference type="ChEBI" id="CHEBI:15379"/>
        <dbReference type="ChEBI" id="CHEBI:15740"/>
        <dbReference type="ChEBI" id="CHEBI:16723"/>
        <dbReference type="ChEBI" id="CHEBI:49252"/>
        <dbReference type="EC" id="1.13.11.54"/>
    </reaction>
</comment>
<feature type="binding site" evidence="9">
    <location>
        <position position="93"/>
    </location>
    <ligand>
        <name>Ni(2+)</name>
        <dbReference type="ChEBI" id="CHEBI:49786"/>
    </ligand>
</feature>
<evidence type="ECO:0000313" key="11">
    <source>
        <dbReference type="Proteomes" id="UP000008461"/>
    </source>
</evidence>
<keyword evidence="4 9" id="KW-0479">Metal-binding</keyword>
<dbReference type="GO" id="GO:0019509">
    <property type="term" value="P:L-methionine salvage from methylthioadenosine"/>
    <property type="evidence" value="ECO:0007669"/>
    <property type="project" value="UniProtKB-UniRule"/>
</dbReference>
<evidence type="ECO:0000256" key="2">
    <source>
        <dbReference type="ARBA" id="ARBA00022596"/>
    </source>
</evidence>
<dbReference type="EC" id="1.13.11.54" evidence="9"/>
<dbReference type="InterPro" id="IPR014710">
    <property type="entry name" value="RmlC-like_jellyroll"/>
</dbReference>
<evidence type="ECO:0000256" key="5">
    <source>
        <dbReference type="ARBA" id="ARBA00022964"/>
    </source>
</evidence>
<dbReference type="InterPro" id="IPR004313">
    <property type="entry name" value="ARD"/>
</dbReference>
<dbReference type="eggNOG" id="COG1791">
    <property type="taxonomic scope" value="Bacteria"/>
</dbReference>
<sequence>MAILTIPDKQTVINDPAEIKSFLNARGVIYEQWEAAVPFADDADQDTIIGAYAHQLKPYMESNGYQTADVINVTPDHPQLEMLRTKFLSEHIHTEDEVRFFVDGEGMFWFNLGGGEDIFCVTCQAGDLISVPANTKHWFDMGPKKFVKAIRVFIDQSGWVPHYTESGVDQQYNLN</sequence>
<feature type="binding site" evidence="9">
    <location>
        <position position="97"/>
    </location>
    <ligand>
        <name>Ni(2+)</name>
        <dbReference type="ChEBI" id="CHEBI:49786"/>
    </ligand>
</feature>
<dbReference type="OrthoDB" id="9802489at2"/>
<evidence type="ECO:0000256" key="1">
    <source>
        <dbReference type="ARBA" id="ARBA00000428"/>
    </source>
</evidence>
<keyword evidence="7 9" id="KW-0408">Iron</keyword>
<dbReference type="GO" id="GO:0010309">
    <property type="term" value="F:acireductone dioxygenase [iron(II)-requiring] activity"/>
    <property type="evidence" value="ECO:0007669"/>
    <property type="project" value="UniProtKB-UniRule"/>
</dbReference>
<dbReference type="InterPro" id="IPR011051">
    <property type="entry name" value="RmlC_Cupin_sf"/>
</dbReference>
<dbReference type="GO" id="GO:0010308">
    <property type="term" value="F:acireductone dioxygenase (Ni2+-requiring) activity"/>
    <property type="evidence" value="ECO:0007669"/>
    <property type="project" value="UniProtKB-UniRule"/>
</dbReference>
<dbReference type="UniPathway" id="UPA00904">
    <property type="reaction ID" value="UER00878"/>
</dbReference>
<feature type="site" description="Important to generate the dianion" evidence="9">
    <location>
        <position position="99"/>
    </location>
</feature>
<comment type="function">
    <text evidence="9">Catalyzes 2 different reactions between oxygene and the acireductone 1,2-dihydroxy-3-keto-5-methylthiopentene (DHK-MTPene) depending upon the metal bound in the active site. Fe-containing acireductone dioxygenase (Fe-ARD) produces formate and 2-keto-4-methylthiobutyrate (KMTB), the alpha-ketoacid precursor of methionine in the methionine recycle pathway. Ni-containing acireductone dioxygenase (Ni-ARD) produces methylthiopropionate, carbon monoxide and formate, and does not lie on the methionine recycle pathway.</text>
</comment>
<feature type="site" description="May play a role in metal incorporation in vivo" evidence="9">
    <location>
        <position position="90"/>
    </location>
</feature>
<comment type="catalytic activity">
    <reaction evidence="9">
        <text>1,2-dihydroxy-5-(methylsulfanyl)pent-1-en-3-one + O2 = 3-(methylsulfanyl)propanoate + CO + formate + 2 H(+)</text>
        <dbReference type="Rhea" id="RHEA:14161"/>
        <dbReference type="ChEBI" id="CHEBI:15378"/>
        <dbReference type="ChEBI" id="CHEBI:15379"/>
        <dbReference type="ChEBI" id="CHEBI:15740"/>
        <dbReference type="ChEBI" id="CHEBI:17245"/>
        <dbReference type="ChEBI" id="CHEBI:49016"/>
        <dbReference type="ChEBI" id="CHEBI:49252"/>
        <dbReference type="EC" id="1.13.11.53"/>
    </reaction>
</comment>
<keyword evidence="8 9" id="KW-0486">Methionine biosynthesis</keyword>
<feature type="binding site" evidence="9">
    <location>
        <position position="91"/>
    </location>
    <ligand>
        <name>Ni(2+)</name>
        <dbReference type="ChEBI" id="CHEBI:49786"/>
    </ligand>
</feature>
<dbReference type="SUPFAM" id="SSF51182">
    <property type="entry name" value="RmlC-like cupins"/>
    <property type="match status" value="1"/>
</dbReference>
<evidence type="ECO:0000256" key="7">
    <source>
        <dbReference type="ARBA" id="ARBA00023004"/>
    </source>
</evidence>
<comment type="similarity">
    <text evidence="9">Belongs to the acireductone dioxygenase (ARD) family.</text>
</comment>
<dbReference type="HOGENOM" id="CLU_125400_0_0_10"/>
<comment type="cofactor">
    <cofactor evidence="9">
        <name>Fe(2+)</name>
        <dbReference type="ChEBI" id="CHEBI:29033"/>
    </cofactor>
    <text evidence="9">Binds 1 Fe(2+) cation per monomer.</text>
</comment>
<dbReference type="KEGG" id="hhy:Halhy_5975"/>
<gene>
    <name evidence="9" type="primary">mtnD</name>
    <name evidence="10" type="ordered locus">Halhy_5975</name>
</gene>
<keyword evidence="11" id="KW-1185">Reference proteome</keyword>
<evidence type="ECO:0000313" key="10">
    <source>
        <dbReference type="EMBL" id="AEE53798.1"/>
    </source>
</evidence>
<dbReference type="CDD" id="cd02232">
    <property type="entry name" value="cupin_ARD"/>
    <property type="match status" value="1"/>
</dbReference>
<dbReference type="PANTHER" id="PTHR23418">
    <property type="entry name" value="ACIREDUCTONE DIOXYGENASE"/>
    <property type="match status" value="1"/>
</dbReference>
<dbReference type="Gene3D" id="2.60.120.10">
    <property type="entry name" value="Jelly Rolls"/>
    <property type="match status" value="1"/>
</dbReference>
<keyword evidence="6 9" id="KW-0560">Oxidoreductase</keyword>
<comment type="subunit">
    <text evidence="9">Monomer.</text>
</comment>
<dbReference type="HAMAP" id="MF_01682">
    <property type="entry name" value="Salvage_MtnD"/>
    <property type="match status" value="1"/>
</dbReference>
<feature type="binding site" evidence="9">
    <location>
        <position position="91"/>
    </location>
    <ligand>
        <name>Fe(2+)</name>
        <dbReference type="ChEBI" id="CHEBI:29033"/>
    </ligand>
</feature>
<comment type="cofactor">
    <cofactor evidence="9">
        <name>Ni(2+)</name>
        <dbReference type="ChEBI" id="CHEBI:49786"/>
    </cofactor>
    <text evidence="9">Binds 1 nickel ion per monomer.</text>
</comment>
<feature type="binding site" evidence="9">
    <location>
        <position position="137"/>
    </location>
    <ligand>
        <name>Fe(2+)</name>
        <dbReference type="ChEBI" id="CHEBI:29033"/>
    </ligand>
</feature>
<feature type="binding site" evidence="9">
    <location>
        <position position="93"/>
    </location>
    <ligand>
        <name>Fe(2+)</name>
        <dbReference type="ChEBI" id="CHEBI:29033"/>
    </ligand>
</feature>
<feature type="site" description="May play a role in transmitting local conformational changes" evidence="9">
    <location>
        <position position="96"/>
    </location>
</feature>
<proteinExistence type="inferred from homology"/>
<dbReference type="Proteomes" id="UP000008461">
    <property type="component" value="Chromosome"/>
</dbReference>
<organism evidence="10 11">
    <name type="scientific">Haliscomenobacter hydrossis (strain ATCC 27775 / DSM 1100 / LMG 10767 / O)</name>
    <dbReference type="NCBI Taxonomy" id="760192"/>
    <lineage>
        <taxon>Bacteria</taxon>
        <taxon>Pseudomonadati</taxon>
        <taxon>Bacteroidota</taxon>
        <taxon>Saprospiria</taxon>
        <taxon>Saprospirales</taxon>
        <taxon>Haliscomenobacteraceae</taxon>
        <taxon>Haliscomenobacter</taxon>
    </lineage>
</organism>
<dbReference type="STRING" id="760192.Halhy_5975"/>
<evidence type="ECO:0000256" key="8">
    <source>
        <dbReference type="ARBA" id="ARBA00023167"/>
    </source>
</evidence>
<evidence type="ECO:0000256" key="6">
    <source>
        <dbReference type="ARBA" id="ARBA00023002"/>
    </source>
</evidence>
<feature type="binding site" evidence="9">
    <location>
        <position position="97"/>
    </location>
    <ligand>
        <name>Fe(2+)</name>
        <dbReference type="ChEBI" id="CHEBI:29033"/>
    </ligand>
</feature>
<evidence type="ECO:0000256" key="3">
    <source>
        <dbReference type="ARBA" id="ARBA00022605"/>
    </source>
</evidence>
<keyword evidence="2 9" id="KW-0533">Nickel</keyword>
<dbReference type="EMBL" id="CP002691">
    <property type="protein sequence ID" value="AEE53798.1"/>
    <property type="molecule type" value="Genomic_DNA"/>
</dbReference>
<accession>F4L0C5</accession>
<comment type="pathway">
    <text evidence="9">Amino-acid biosynthesis; L-methionine biosynthesis via salvage pathway; L-methionine from S-methyl-5-thio-alpha-D-ribose 1-phosphate: step 5/6.</text>
</comment>
<evidence type="ECO:0000256" key="4">
    <source>
        <dbReference type="ARBA" id="ARBA00022723"/>
    </source>
</evidence>
<dbReference type="GO" id="GO:0016151">
    <property type="term" value="F:nickel cation binding"/>
    <property type="evidence" value="ECO:0007669"/>
    <property type="project" value="UniProtKB-UniRule"/>
</dbReference>
<keyword evidence="5 9" id="KW-0223">Dioxygenase</keyword>
<feature type="binding site" evidence="9">
    <location>
        <position position="137"/>
    </location>
    <ligand>
        <name>Ni(2+)</name>
        <dbReference type="ChEBI" id="CHEBI:49786"/>
    </ligand>
</feature>